<comment type="caution">
    <text evidence="1">The sequence shown here is derived from an EMBL/GenBank/DDBJ whole genome shotgun (WGS) entry which is preliminary data.</text>
</comment>
<evidence type="ECO:0008006" key="3">
    <source>
        <dbReference type="Google" id="ProtNLM"/>
    </source>
</evidence>
<proteinExistence type="predicted"/>
<reference evidence="1 2" key="1">
    <citation type="submission" date="2019-04" db="EMBL/GenBank/DDBJ databases">
        <authorList>
            <person name="Hwang J.C."/>
        </authorList>
    </citation>
    <scope>NUCLEOTIDE SEQUENCE [LARGE SCALE GENOMIC DNA]</scope>
    <source>
        <strain evidence="1 2">IMCC35002</strain>
    </source>
</reference>
<sequence>MAFSATAQEQTDYFGVAIGAPGMLNLVYKSDAHPFQASAGYLDRDIWGAEVGYQFYKDKGSTLSSAQVIAGHMRLDLFDFFNDGHIEWNYIGVSTTFKTGGFYFEPSVVIGDDDIASSNPAFWFQAGYLFSF</sequence>
<gene>
    <name evidence="1" type="ORF">FCL42_02900</name>
</gene>
<dbReference type="EMBL" id="SWCJ01000001">
    <property type="protein sequence ID" value="TKB58710.1"/>
    <property type="molecule type" value="Genomic_DNA"/>
</dbReference>
<protein>
    <recommendedName>
        <fullName evidence="3">Outer membrane protein beta-barrel domain-containing protein</fullName>
    </recommendedName>
</protein>
<organism evidence="1 2">
    <name type="scientific">Ferrimonas aestuarii</name>
    <dbReference type="NCBI Taxonomy" id="2569539"/>
    <lineage>
        <taxon>Bacteria</taxon>
        <taxon>Pseudomonadati</taxon>
        <taxon>Pseudomonadota</taxon>
        <taxon>Gammaproteobacteria</taxon>
        <taxon>Alteromonadales</taxon>
        <taxon>Ferrimonadaceae</taxon>
        <taxon>Ferrimonas</taxon>
    </lineage>
</organism>
<keyword evidence="2" id="KW-1185">Reference proteome</keyword>
<dbReference type="OrthoDB" id="6393182at2"/>
<accession>A0A4U1BTM3</accession>
<dbReference type="AlphaFoldDB" id="A0A4U1BTM3"/>
<evidence type="ECO:0000313" key="2">
    <source>
        <dbReference type="Proteomes" id="UP000305675"/>
    </source>
</evidence>
<dbReference type="Proteomes" id="UP000305675">
    <property type="component" value="Unassembled WGS sequence"/>
</dbReference>
<evidence type="ECO:0000313" key="1">
    <source>
        <dbReference type="EMBL" id="TKB58710.1"/>
    </source>
</evidence>
<name>A0A4U1BTM3_9GAMM</name>